<dbReference type="Pfam" id="PF14329">
    <property type="entry name" value="DUF4386"/>
    <property type="match status" value="1"/>
</dbReference>
<evidence type="ECO:0000313" key="2">
    <source>
        <dbReference type="EMBL" id="QCK15598.1"/>
    </source>
</evidence>
<dbReference type="Proteomes" id="UP000298616">
    <property type="component" value="Chromosome"/>
</dbReference>
<feature type="transmembrane region" description="Helical" evidence="1">
    <location>
        <begin position="6"/>
        <end position="27"/>
    </location>
</feature>
<keyword evidence="1" id="KW-0472">Membrane</keyword>
<name>A0A4D7K8J7_9BACT</name>
<keyword evidence="1" id="KW-1133">Transmembrane helix</keyword>
<protein>
    <submittedName>
        <fullName evidence="2">Uncharacterized protein</fullName>
    </submittedName>
</protein>
<sequence>MEAHHYGYLIAGASFGIQCQLLGIHIYKINVFPKVLGGLLLDAAAGYLGILLSRVMKVTLPLSLVLLQHLVKSD</sequence>
<keyword evidence="1" id="KW-0812">Transmembrane</keyword>
<dbReference type="AlphaFoldDB" id="A0A4D7K8J7"/>
<dbReference type="OrthoDB" id="1160166at2"/>
<accession>A0A4D7K8J7</accession>
<evidence type="ECO:0000256" key="1">
    <source>
        <dbReference type="SAM" id="Phobius"/>
    </source>
</evidence>
<evidence type="ECO:0000313" key="3">
    <source>
        <dbReference type="Proteomes" id="UP000298616"/>
    </source>
</evidence>
<dbReference type="KEGG" id="fpf:DCC35_13005"/>
<organism evidence="2 3">
    <name type="scientific">Mangrovivirga cuniculi</name>
    <dbReference type="NCBI Taxonomy" id="2715131"/>
    <lineage>
        <taxon>Bacteria</taxon>
        <taxon>Pseudomonadati</taxon>
        <taxon>Bacteroidota</taxon>
        <taxon>Cytophagia</taxon>
        <taxon>Cytophagales</taxon>
        <taxon>Mangrovivirgaceae</taxon>
        <taxon>Mangrovivirga</taxon>
    </lineage>
</organism>
<gene>
    <name evidence="2" type="ORF">DCC35_13005</name>
</gene>
<dbReference type="EMBL" id="CP028923">
    <property type="protein sequence ID" value="QCK15598.1"/>
    <property type="molecule type" value="Genomic_DNA"/>
</dbReference>
<proteinExistence type="predicted"/>
<keyword evidence="3" id="KW-1185">Reference proteome</keyword>
<feature type="transmembrane region" description="Helical" evidence="1">
    <location>
        <begin position="39"/>
        <end position="56"/>
    </location>
</feature>
<reference evidence="2 3" key="1">
    <citation type="submission" date="2018-04" db="EMBL/GenBank/DDBJ databases">
        <title>Complete genome uncultured novel isolate.</title>
        <authorList>
            <person name="Merlino G."/>
        </authorList>
    </citation>
    <scope>NUCLEOTIDE SEQUENCE [LARGE SCALE GENOMIC DNA]</scope>
    <source>
        <strain evidence="3">R1DC9</strain>
    </source>
</reference>
<dbReference type="InterPro" id="IPR025495">
    <property type="entry name" value="DUF4386"/>
</dbReference>